<evidence type="ECO:0000313" key="2">
    <source>
        <dbReference type="Proteomes" id="UP000177090"/>
    </source>
</evidence>
<dbReference type="AlphaFoldDB" id="A0A1G2QHR4"/>
<organism evidence="1 2">
    <name type="scientific">Candidatus Vogelbacteria bacterium RIFOXYD1_FULL_51_18</name>
    <dbReference type="NCBI Taxonomy" id="1802440"/>
    <lineage>
        <taxon>Bacteria</taxon>
        <taxon>Candidatus Vogeliibacteriota</taxon>
    </lineage>
</organism>
<sequence length="80" mass="8998">MEVAGSWIYKFGITRYSAFCRNLGAEIIRKNFRTTLTIHIYNIATCILINNIIFNHITCPAHINAAGIGTVIINNIIVNF</sequence>
<reference evidence="1 2" key="1">
    <citation type="journal article" date="2016" name="Nat. Commun.">
        <title>Thousands of microbial genomes shed light on interconnected biogeochemical processes in an aquifer system.</title>
        <authorList>
            <person name="Anantharaman K."/>
            <person name="Brown C.T."/>
            <person name="Hug L.A."/>
            <person name="Sharon I."/>
            <person name="Castelle C.J."/>
            <person name="Probst A.J."/>
            <person name="Thomas B.C."/>
            <person name="Singh A."/>
            <person name="Wilkins M.J."/>
            <person name="Karaoz U."/>
            <person name="Brodie E.L."/>
            <person name="Williams K.H."/>
            <person name="Hubbard S.S."/>
            <person name="Banfield J.F."/>
        </authorList>
    </citation>
    <scope>NUCLEOTIDE SEQUENCE [LARGE SCALE GENOMIC DNA]</scope>
</reference>
<gene>
    <name evidence="1" type="ORF">A2569_03405</name>
</gene>
<evidence type="ECO:0000313" key="1">
    <source>
        <dbReference type="EMBL" id="OHA59958.1"/>
    </source>
</evidence>
<dbReference type="Proteomes" id="UP000177090">
    <property type="component" value="Unassembled WGS sequence"/>
</dbReference>
<comment type="caution">
    <text evidence="1">The sequence shown here is derived from an EMBL/GenBank/DDBJ whole genome shotgun (WGS) entry which is preliminary data.</text>
</comment>
<dbReference type="EMBL" id="MHTL01000019">
    <property type="protein sequence ID" value="OHA59958.1"/>
    <property type="molecule type" value="Genomic_DNA"/>
</dbReference>
<protein>
    <submittedName>
        <fullName evidence="1">Uncharacterized protein</fullName>
    </submittedName>
</protein>
<proteinExistence type="predicted"/>
<name>A0A1G2QHR4_9BACT</name>
<accession>A0A1G2QHR4</accession>